<evidence type="ECO:0000256" key="1">
    <source>
        <dbReference type="SAM" id="MobiDB-lite"/>
    </source>
</evidence>
<dbReference type="EMBL" id="JAKWFO010000008">
    <property type="protein sequence ID" value="KAI9633598.1"/>
    <property type="molecule type" value="Genomic_DNA"/>
</dbReference>
<dbReference type="InterPro" id="IPR048661">
    <property type="entry name" value="CPL1-like"/>
</dbReference>
<keyword evidence="5" id="KW-1185">Reference proteome</keyword>
<evidence type="ECO:0000313" key="4">
    <source>
        <dbReference type="EMBL" id="KAI9633598.1"/>
    </source>
</evidence>
<name>A0AA38LST0_9TREE</name>
<keyword evidence="2" id="KW-0732">Signal</keyword>
<dbReference type="AlphaFoldDB" id="A0AA38LST0"/>
<feature type="compositionally biased region" description="Pro residues" evidence="1">
    <location>
        <begin position="191"/>
        <end position="244"/>
    </location>
</feature>
<feature type="domain" description="Protein CPL1-like" evidence="3">
    <location>
        <begin position="289"/>
        <end position="346"/>
    </location>
</feature>
<dbReference type="InterPro" id="IPR038955">
    <property type="entry name" value="PriA/CPL1_fungi"/>
</dbReference>
<reference evidence="4" key="1">
    <citation type="journal article" date="2022" name="G3 (Bethesda)">
        <title>High quality genome of the basidiomycete yeast Dioszegia hungarica PDD-24b-2 isolated from cloud water.</title>
        <authorList>
            <person name="Jarrige D."/>
            <person name="Haridas S."/>
            <person name="Bleykasten-Grosshans C."/>
            <person name="Joly M."/>
            <person name="Nadalig T."/>
            <person name="Sancelme M."/>
            <person name="Vuilleumier S."/>
            <person name="Grigoriev I.V."/>
            <person name="Amato P."/>
            <person name="Bringel F."/>
        </authorList>
    </citation>
    <scope>NUCLEOTIDE SEQUENCE</scope>
    <source>
        <strain evidence="4">PDD-24b-2</strain>
    </source>
</reference>
<dbReference type="PANTHER" id="PTHR35192:SF2">
    <property type="entry name" value="APPLE DOMAIN-CONTAINING PROTEIN"/>
    <property type="match status" value="1"/>
</dbReference>
<proteinExistence type="predicted"/>
<dbReference type="RefSeq" id="XP_052943375.1">
    <property type="nucleotide sequence ID" value="XM_053087544.1"/>
</dbReference>
<gene>
    <name evidence="4" type="ORF">MKK02DRAFT_28405</name>
</gene>
<protein>
    <recommendedName>
        <fullName evidence="3">Protein CPL1-like domain-containing protein</fullName>
    </recommendedName>
</protein>
<organism evidence="4 5">
    <name type="scientific">Dioszegia hungarica</name>
    <dbReference type="NCBI Taxonomy" id="4972"/>
    <lineage>
        <taxon>Eukaryota</taxon>
        <taxon>Fungi</taxon>
        <taxon>Dikarya</taxon>
        <taxon>Basidiomycota</taxon>
        <taxon>Agaricomycotina</taxon>
        <taxon>Tremellomycetes</taxon>
        <taxon>Tremellales</taxon>
        <taxon>Bulleribasidiaceae</taxon>
        <taxon>Dioszegia</taxon>
    </lineage>
</organism>
<feature type="signal peptide" evidence="2">
    <location>
        <begin position="1"/>
        <end position="19"/>
    </location>
</feature>
<feature type="chain" id="PRO_5041254430" description="Protein CPL1-like domain-containing protein" evidence="2">
    <location>
        <begin position="20"/>
        <end position="348"/>
    </location>
</feature>
<sequence length="348" mass="37713">MHFSSTLLAFLASASLASATFGHGIKFSWECDKDTRDKAPQPVKNDCSGRGDFFTHFLGKAVCCSDKTRVPPPKDDDCPHNWAWNKRVKCCIPPKPVCEKDCGEGYVFNKVTMRCDRKEVNKCGKGQWWHDRNKECCDFDWSWDRGTCPKGKKCPTKWHWSKKYNRCKPDTPRTPEPDCDDWNDHNGCCGGPPPPGPSPKPVHPIPAPPTPPHAGGPKNPAGPGPKPAGPPAGGPQPAGPPAAPGHPKRNTHARRTQIAFPKSEIDEMYCPDVLHACSINTVVGGEWAYECIDFATELESCGGCASTGDGQDCTKIPHAISVGCDFGTCIVNTCQQGFVANGTSCVTP</sequence>
<dbReference type="GeneID" id="77726749"/>
<dbReference type="Proteomes" id="UP001164286">
    <property type="component" value="Unassembled WGS sequence"/>
</dbReference>
<feature type="region of interest" description="Disordered" evidence="1">
    <location>
        <begin position="190"/>
        <end position="253"/>
    </location>
</feature>
<dbReference type="Pfam" id="PF21671">
    <property type="entry name" value="CPL1-like"/>
    <property type="match status" value="1"/>
</dbReference>
<accession>A0AA38LST0</accession>
<evidence type="ECO:0000313" key="5">
    <source>
        <dbReference type="Proteomes" id="UP001164286"/>
    </source>
</evidence>
<evidence type="ECO:0000259" key="3">
    <source>
        <dbReference type="Pfam" id="PF21671"/>
    </source>
</evidence>
<comment type="caution">
    <text evidence="4">The sequence shown here is derived from an EMBL/GenBank/DDBJ whole genome shotgun (WGS) entry which is preliminary data.</text>
</comment>
<evidence type="ECO:0000256" key="2">
    <source>
        <dbReference type="SAM" id="SignalP"/>
    </source>
</evidence>
<dbReference type="PANTHER" id="PTHR35192">
    <property type="entry name" value="PROTEIN, PUTATIVE-RELATED"/>
    <property type="match status" value="1"/>
</dbReference>